<feature type="transmembrane region" description="Helical" evidence="1">
    <location>
        <begin position="104"/>
        <end position="126"/>
    </location>
</feature>
<gene>
    <name evidence="2" type="ORF">ACFQGL_20930</name>
</gene>
<evidence type="ECO:0000256" key="1">
    <source>
        <dbReference type="SAM" id="Phobius"/>
    </source>
</evidence>
<protein>
    <recommendedName>
        <fullName evidence="4">Major facilitator superfamily (MFS) profile domain-containing protein</fullName>
    </recommendedName>
</protein>
<reference evidence="3" key="1">
    <citation type="journal article" date="2019" name="Int. J. Syst. Evol. Microbiol.">
        <title>The Global Catalogue of Microorganisms (GCM) 10K type strain sequencing project: providing services to taxonomists for standard genome sequencing and annotation.</title>
        <authorList>
            <consortium name="The Broad Institute Genomics Platform"/>
            <consortium name="The Broad Institute Genome Sequencing Center for Infectious Disease"/>
            <person name="Wu L."/>
            <person name="Ma J."/>
        </authorList>
    </citation>
    <scope>NUCLEOTIDE SEQUENCE [LARGE SCALE GENOMIC DNA]</scope>
    <source>
        <strain evidence="3">CGMCC 4.7144</strain>
    </source>
</reference>
<sequence length="132" mass="13051">MPRGTRALTVLAGLLAVAYLLLLVFVAYLATIQAASVLVPLVAGSGLGLVGSLAVLAANARLAAGRSGGPTRGLLWGAVALTAVGAAALVVVGIFYLISSDSTVGLITLASVILLLGPPILAALSLPAARRR</sequence>
<organism evidence="2 3">
    <name type="scientific">Micromonospora vulcania</name>
    <dbReference type="NCBI Taxonomy" id="1441873"/>
    <lineage>
        <taxon>Bacteria</taxon>
        <taxon>Bacillati</taxon>
        <taxon>Actinomycetota</taxon>
        <taxon>Actinomycetes</taxon>
        <taxon>Micromonosporales</taxon>
        <taxon>Micromonosporaceae</taxon>
        <taxon>Micromonospora</taxon>
    </lineage>
</organism>
<comment type="caution">
    <text evidence="2">The sequence shown here is derived from an EMBL/GenBank/DDBJ whole genome shotgun (WGS) entry which is preliminary data.</text>
</comment>
<name>A0ABW1HAP6_9ACTN</name>
<feature type="transmembrane region" description="Helical" evidence="1">
    <location>
        <begin position="74"/>
        <end position="98"/>
    </location>
</feature>
<dbReference type="EMBL" id="JBHSQS010000012">
    <property type="protein sequence ID" value="MFC5925807.1"/>
    <property type="molecule type" value="Genomic_DNA"/>
</dbReference>
<evidence type="ECO:0000313" key="3">
    <source>
        <dbReference type="Proteomes" id="UP001596226"/>
    </source>
</evidence>
<keyword evidence="1" id="KW-1133">Transmembrane helix</keyword>
<proteinExistence type="predicted"/>
<dbReference type="Proteomes" id="UP001596226">
    <property type="component" value="Unassembled WGS sequence"/>
</dbReference>
<dbReference type="RefSeq" id="WP_377513882.1">
    <property type="nucleotide sequence ID" value="NZ_JBHSQS010000012.1"/>
</dbReference>
<keyword evidence="1" id="KW-0472">Membrane</keyword>
<accession>A0ABW1HAP6</accession>
<feature type="transmembrane region" description="Helical" evidence="1">
    <location>
        <begin position="37"/>
        <end position="62"/>
    </location>
</feature>
<feature type="transmembrane region" description="Helical" evidence="1">
    <location>
        <begin position="7"/>
        <end position="31"/>
    </location>
</feature>
<keyword evidence="3" id="KW-1185">Reference proteome</keyword>
<evidence type="ECO:0008006" key="4">
    <source>
        <dbReference type="Google" id="ProtNLM"/>
    </source>
</evidence>
<keyword evidence="1" id="KW-0812">Transmembrane</keyword>
<evidence type="ECO:0000313" key="2">
    <source>
        <dbReference type="EMBL" id="MFC5925807.1"/>
    </source>
</evidence>